<proteinExistence type="predicted"/>
<reference evidence="1" key="2">
    <citation type="submission" date="2021-10" db="EMBL/GenBank/DDBJ databases">
        <authorList>
            <person name="Piombo E."/>
        </authorList>
    </citation>
    <scope>NUCLEOTIDE SEQUENCE</scope>
</reference>
<accession>A0ACA9TUZ2</accession>
<evidence type="ECO:0000313" key="2">
    <source>
        <dbReference type="Proteomes" id="UP000836387"/>
    </source>
</evidence>
<protein>
    <submittedName>
        <fullName evidence="1">Uncharacterized protein</fullName>
    </submittedName>
</protein>
<dbReference type="EMBL" id="CADEHS020000007">
    <property type="protein sequence ID" value="CAG9944387.1"/>
    <property type="molecule type" value="Genomic_DNA"/>
</dbReference>
<dbReference type="Proteomes" id="UP000836387">
    <property type="component" value="Unassembled WGS sequence"/>
</dbReference>
<name>A0ACA9TUZ2_BIOOC</name>
<comment type="caution">
    <text evidence="1">The sequence shown here is derived from an EMBL/GenBank/DDBJ whole genome shotgun (WGS) entry which is preliminary data.</text>
</comment>
<reference evidence="1" key="1">
    <citation type="submission" date="2020-04" db="EMBL/GenBank/DDBJ databases">
        <authorList>
            <person name="Broberg M."/>
        </authorList>
    </citation>
    <scope>NUCLEOTIDE SEQUENCE</scope>
</reference>
<evidence type="ECO:0000313" key="1">
    <source>
        <dbReference type="EMBL" id="CAG9944387.1"/>
    </source>
</evidence>
<keyword evidence="2" id="KW-1185">Reference proteome</keyword>
<organism evidence="1 2">
    <name type="scientific">Clonostachys rosea f. rosea IK726</name>
    <dbReference type="NCBI Taxonomy" id="1349383"/>
    <lineage>
        <taxon>Eukaryota</taxon>
        <taxon>Fungi</taxon>
        <taxon>Dikarya</taxon>
        <taxon>Ascomycota</taxon>
        <taxon>Pezizomycotina</taxon>
        <taxon>Sordariomycetes</taxon>
        <taxon>Hypocreomycetidae</taxon>
        <taxon>Hypocreales</taxon>
        <taxon>Bionectriaceae</taxon>
        <taxon>Clonostachys</taxon>
    </lineage>
</organism>
<sequence length="162" mass="17320">MDGLSLSGHDGDGRPRVRALPDTVAIPSRLVVPTKGVYTAVCLLVEDPEEAIPQPKGRELGFWVDEPVDTARYHEQLCPERVGSVDRRGGHGRAPGGFDAQARLLLRLGLVVDDASVRDGSCVERLVEYLHIGALDARGDGCRYAALGFANGPGFLRGVGYA</sequence>
<gene>
    <name evidence="1" type="ORF">CRV2_00001551</name>
</gene>